<evidence type="ECO:0000313" key="2">
    <source>
        <dbReference type="Proteomes" id="UP000422736"/>
    </source>
</evidence>
<evidence type="ECO:0000313" key="1">
    <source>
        <dbReference type="EMBL" id="QGN14523.1"/>
    </source>
</evidence>
<gene>
    <name evidence="1" type="primary">BIL1</name>
    <name evidence="1" type="ORF">FIM1_1185</name>
</gene>
<organism evidence="1 2">
    <name type="scientific">Kluyveromyces marxianus</name>
    <name type="common">Yeast</name>
    <name type="synonym">Candida kefyr</name>
    <dbReference type="NCBI Taxonomy" id="4911"/>
    <lineage>
        <taxon>Eukaryota</taxon>
        <taxon>Fungi</taxon>
        <taxon>Dikarya</taxon>
        <taxon>Ascomycota</taxon>
        <taxon>Saccharomycotina</taxon>
        <taxon>Saccharomycetes</taxon>
        <taxon>Saccharomycetales</taxon>
        <taxon>Saccharomycetaceae</taxon>
        <taxon>Kluyveromyces</taxon>
    </lineage>
</organism>
<sequence>MSLPKEFQKIHASHTY</sequence>
<dbReference type="Proteomes" id="UP000422736">
    <property type="component" value="Chromosome 2"/>
</dbReference>
<accession>A0ABX6EQE7</accession>
<reference evidence="1 2" key="2">
    <citation type="submission" date="2019-11" db="EMBL/GenBank/DDBJ databases">
        <authorList>
            <person name="Lu H."/>
        </authorList>
    </citation>
    <scope>NUCLEOTIDE SEQUENCE [LARGE SCALE GENOMIC DNA]</scope>
    <source>
        <strain evidence="1 2">FIM1</strain>
    </source>
</reference>
<name>A0ABX6EQE7_KLUMA</name>
<dbReference type="EMBL" id="CP015055">
    <property type="protein sequence ID" value="QGN14523.1"/>
    <property type="molecule type" value="Genomic_DNA"/>
</dbReference>
<proteinExistence type="predicted"/>
<protein>
    <submittedName>
        <fullName evidence="1">Protein BIL1</fullName>
    </submittedName>
</protein>
<keyword evidence="2" id="KW-1185">Reference proteome</keyword>
<reference evidence="1 2" key="1">
    <citation type="submission" date="2016-03" db="EMBL/GenBank/DDBJ databases">
        <title>How can Kluyveromyces marxianus grow so fast - potential evolutionary course in Saccharomyces Complex revealed by comparative genomics.</title>
        <authorList>
            <person name="Mo W."/>
            <person name="Lu W."/>
            <person name="Yang X."/>
            <person name="Qi J."/>
            <person name="Lv H."/>
        </authorList>
    </citation>
    <scope>NUCLEOTIDE SEQUENCE [LARGE SCALE GENOMIC DNA]</scope>
    <source>
        <strain evidence="1 2">FIM1</strain>
    </source>
</reference>